<dbReference type="EMBL" id="CP036264">
    <property type="protein sequence ID" value="QEG00122.1"/>
    <property type="molecule type" value="Genomic_DNA"/>
</dbReference>
<keyword evidence="1" id="KW-0472">Membrane</keyword>
<evidence type="ECO:0000256" key="1">
    <source>
        <dbReference type="SAM" id="Phobius"/>
    </source>
</evidence>
<dbReference type="RefSeq" id="WP_147869408.1">
    <property type="nucleotide sequence ID" value="NZ_CP036264.1"/>
</dbReference>
<dbReference type="Pfam" id="PF11755">
    <property type="entry name" value="DUF3311"/>
    <property type="match status" value="1"/>
</dbReference>
<evidence type="ECO:0000313" key="3">
    <source>
        <dbReference type="Proteomes" id="UP000321353"/>
    </source>
</evidence>
<evidence type="ECO:0000313" key="2">
    <source>
        <dbReference type="EMBL" id="QEG00122.1"/>
    </source>
</evidence>
<dbReference type="AlphaFoldDB" id="A0A5B9MFU8"/>
<keyword evidence="3" id="KW-1185">Reference proteome</keyword>
<sequence length="79" mass="8932">MKYLVWGLVVLLVILHHDLWNWDNDRLVLGFLPVTLAYHAGISVAASIVWFMATKFAWPNDLEEMTESATTAEEAEALS</sequence>
<dbReference type="KEGG" id="smam:Mal15_41910"/>
<keyword evidence="1" id="KW-0812">Transmembrane</keyword>
<dbReference type="InterPro" id="IPR021741">
    <property type="entry name" value="DUF3311"/>
</dbReference>
<protein>
    <recommendedName>
        <fullName evidence="4">DUF3311 domain-containing protein</fullName>
    </recommendedName>
</protein>
<evidence type="ECO:0008006" key="4">
    <source>
        <dbReference type="Google" id="ProtNLM"/>
    </source>
</evidence>
<proteinExistence type="predicted"/>
<feature type="transmembrane region" description="Helical" evidence="1">
    <location>
        <begin position="31"/>
        <end position="53"/>
    </location>
</feature>
<gene>
    <name evidence="2" type="ORF">Mal15_41910</name>
</gene>
<keyword evidence="1" id="KW-1133">Transmembrane helix</keyword>
<dbReference type="Proteomes" id="UP000321353">
    <property type="component" value="Chromosome"/>
</dbReference>
<organism evidence="2 3">
    <name type="scientific">Stieleria maiorica</name>
    <dbReference type="NCBI Taxonomy" id="2795974"/>
    <lineage>
        <taxon>Bacteria</taxon>
        <taxon>Pseudomonadati</taxon>
        <taxon>Planctomycetota</taxon>
        <taxon>Planctomycetia</taxon>
        <taxon>Pirellulales</taxon>
        <taxon>Pirellulaceae</taxon>
        <taxon>Stieleria</taxon>
    </lineage>
</organism>
<reference evidence="2 3" key="1">
    <citation type="submission" date="2019-02" db="EMBL/GenBank/DDBJ databases">
        <title>Planctomycetal bacteria perform biofilm scaping via a novel small molecule.</title>
        <authorList>
            <person name="Jeske O."/>
            <person name="Boedeker C."/>
            <person name="Wiegand S."/>
            <person name="Breitling P."/>
            <person name="Kallscheuer N."/>
            <person name="Jogler M."/>
            <person name="Rohde M."/>
            <person name="Petersen J."/>
            <person name="Medema M.H."/>
            <person name="Surup F."/>
            <person name="Jogler C."/>
        </authorList>
    </citation>
    <scope>NUCLEOTIDE SEQUENCE [LARGE SCALE GENOMIC DNA]</scope>
    <source>
        <strain evidence="2 3">Mal15</strain>
    </source>
</reference>
<accession>A0A5B9MFU8</accession>
<name>A0A5B9MFU8_9BACT</name>